<reference evidence="1" key="1">
    <citation type="submission" date="2019-10" db="EMBL/GenBank/DDBJ databases">
        <authorList>
            <consortium name="DOE Joint Genome Institute"/>
            <person name="Kuo A."/>
            <person name="Miyauchi S."/>
            <person name="Kiss E."/>
            <person name="Drula E."/>
            <person name="Kohler A."/>
            <person name="Sanchez-Garcia M."/>
            <person name="Andreopoulos B."/>
            <person name="Barry K.W."/>
            <person name="Bonito G."/>
            <person name="Buee M."/>
            <person name="Carver A."/>
            <person name="Chen C."/>
            <person name="Cichocki N."/>
            <person name="Clum A."/>
            <person name="Culley D."/>
            <person name="Crous P.W."/>
            <person name="Fauchery L."/>
            <person name="Girlanda M."/>
            <person name="Hayes R."/>
            <person name="Keri Z."/>
            <person name="Labutti K."/>
            <person name="Lipzen A."/>
            <person name="Lombard V."/>
            <person name="Magnuson J."/>
            <person name="Maillard F."/>
            <person name="Morin E."/>
            <person name="Murat C."/>
            <person name="Nolan M."/>
            <person name="Ohm R."/>
            <person name="Pangilinan J."/>
            <person name="Pereira M."/>
            <person name="Perotto S."/>
            <person name="Peter M."/>
            <person name="Riley R."/>
            <person name="Sitrit Y."/>
            <person name="Stielow B."/>
            <person name="Szollosi G."/>
            <person name="Zifcakova L."/>
            <person name="Stursova M."/>
            <person name="Spatafora J.W."/>
            <person name="Tedersoo L."/>
            <person name="Vaario L.-M."/>
            <person name="Yamada A."/>
            <person name="Yan M."/>
            <person name="Wang P."/>
            <person name="Xu J."/>
            <person name="Bruns T."/>
            <person name="Baldrian P."/>
            <person name="Vilgalys R."/>
            <person name="Henrissat B."/>
            <person name="Grigoriev I.V."/>
            <person name="Hibbett D."/>
            <person name="Nagy L.G."/>
            <person name="Martin F.M."/>
        </authorList>
    </citation>
    <scope>NUCLEOTIDE SEQUENCE</scope>
    <source>
        <strain evidence="1">P2</strain>
    </source>
</reference>
<gene>
    <name evidence="1" type="ORF">BDM02DRAFT_3111316</name>
</gene>
<reference evidence="1" key="2">
    <citation type="journal article" date="2020" name="Nat. Commun.">
        <title>Large-scale genome sequencing of mycorrhizal fungi provides insights into the early evolution of symbiotic traits.</title>
        <authorList>
            <person name="Miyauchi S."/>
            <person name="Kiss E."/>
            <person name="Kuo A."/>
            <person name="Drula E."/>
            <person name="Kohler A."/>
            <person name="Sanchez-Garcia M."/>
            <person name="Morin E."/>
            <person name="Andreopoulos B."/>
            <person name="Barry K.W."/>
            <person name="Bonito G."/>
            <person name="Buee M."/>
            <person name="Carver A."/>
            <person name="Chen C."/>
            <person name="Cichocki N."/>
            <person name="Clum A."/>
            <person name="Culley D."/>
            <person name="Crous P.W."/>
            <person name="Fauchery L."/>
            <person name="Girlanda M."/>
            <person name="Hayes R.D."/>
            <person name="Keri Z."/>
            <person name="LaButti K."/>
            <person name="Lipzen A."/>
            <person name="Lombard V."/>
            <person name="Magnuson J."/>
            <person name="Maillard F."/>
            <person name="Murat C."/>
            <person name="Nolan M."/>
            <person name="Ohm R.A."/>
            <person name="Pangilinan J."/>
            <person name="Pereira M.F."/>
            <person name="Perotto S."/>
            <person name="Peter M."/>
            <person name="Pfister S."/>
            <person name="Riley R."/>
            <person name="Sitrit Y."/>
            <person name="Stielow J.B."/>
            <person name="Szollosi G."/>
            <person name="Zifcakova L."/>
            <person name="Stursova M."/>
            <person name="Spatafora J.W."/>
            <person name="Tedersoo L."/>
            <person name="Vaario L.M."/>
            <person name="Yamada A."/>
            <person name="Yan M."/>
            <person name="Wang P."/>
            <person name="Xu J."/>
            <person name="Bruns T."/>
            <person name="Baldrian P."/>
            <person name="Vilgalys R."/>
            <person name="Dunand C."/>
            <person name="Henrissat B."/>
            <person name="Grigoriev I.V."/>
            <person name="Hibbett D."/>
            <person name="Nagy L.G."/>
            <person name="Martin F.M."/>
        </authorList>
    </citation>
    <scope>NUCLEOTIDE SEQUENCE</scope>
    <source>
        <strain evidence="1">P2</strain>
    </source>
</reference>
<name>A0ACB6ZPD7_THEGA</name>
<dbReference type="Proteomes" id="UP000886501">
    <property type="component" value="Unassembled WGS sequence"/>
</dbReference>
<keyword evidence="2" id="KW-1185">Reference proteome</keyword>
<comment type="caution">
    <text evidence="1">The sequence shown here is derived from an EMBL/GenBank/DDBJ whole genome shotgun (WGS) entry which is preliminary data.</text>
</comment>
<protein>
    <submittedName>
        <fullName evidence="1">Uncharacterized protein</fullName>
    </submittedName>
</protein>
<evidence type="ECO:0000313" key="1">
    <source>
        <dbReference type="EMBL" id="KAF9651001.1"/>
    </source>
</evidence>
<accession>A0ACB6ZPD7</accession>
<organism evidence="1 2">
    <name type="scientific">Thelephora ganbajun</name>
    <name type="common">Ganba fungus</name>
    <dbReference type="NCBI Taxonomy" id="370292"/>
    <lineage>
        <taxon>Eukaryota</taxon>
        <taxon>Fungi</taxon>
        <taxon>Dikarya</taxon>
        <taxon>Basidiomycota</taxon>
        <taxon>Agaricomycotina</taxon>
        <taxon>Agaricomycetes</taxon>
        <taxon>Thelephorales</taxon>
        <taxon>Thelephoraceae</taxon>
        <taxon>Thelephora</taxon>
    </lineage>
</organism>
<dbReference type="EMBL" id="MU117979">
    <property type="protein sequence ID" value="KAF9651001.1"/>
    <property type="molecule type" value="Genomic_DNA"/>
</dbReference>
<evidence type="ECO:0000313" key="2">
    <source>
        <dbReference type="Proteomes" id="UP000886501"/>
    </source>
</evidence>
<proteinExistence type="predicted"/>
<sequence length="110" mass="12461">MTNSVPLPPRGCCQYNSRFDHESDDVSSLGIFNQQNTTSSWYLLTPDHTPARFKVNIARLRVCNDGSRCLQTVRKLTVGGMRGERHERELSQQQSMPQRRGISLPTLPST</sequence>